<dbReference type="Proteomes" id="UP001243420">
    <property type="component" value="Chromosome"/>
</dbReference>
<sequence>MRQILLTRPSMPFLAACAREGPQVVTRTKLLVPPVPAESRRPVPRSELEAENMADIARILLALDASLDQAKGRIAATDCVLRTAEARAGQDVVLCEPVPG</sequence>
<accession>A0ABY8LCE7</accession>
<protein>
    <submittedName>
        <fullName evidence="1">Uncharacterized protein</fullName>
    </submittedName>
</protein>
<dbReference type="RefSeq" id="WP_279964478.1">
    <property type="nucleotide sequence ID" value="NZ_CP122537.1"/>
</dbReference>
<organism evidence="1 2">
    <name type="scientific">Jannaschia ovalis</name>
    <dbReference type="NCBI Taxonomy" id="3038773"/>
    <lineage>
        <taxon>Bacteria</taxon>
        <taxon>Pseudomonadati</taxon>
        <taxon>Pseudomonadota</taxon>
        <taxon>Alphaproteobacteria</taxon>
        <taxon>Rhodobacterales</taxon>
        <taxon>Roseobacteraceae</taxon>
        <taxon>Jannaschia</taxon>
    </lineage>
</organism>
<keyword evidence="2" id="KW-1185">Reference proteome</keyword>
<dbReference type="EMBL" id="CP122537">
    <property type="protein sequence ID" value="WGH77863.1"/>
    <property type="molecule type" value="Genomic_DNA"/>
</dbReference>
<proteinExistence type="predicted"/>
<evidence type="ECO:0000313" key="2">
    <source>
        <dbReference type="Proteomes" id="UP001243420"/>
    </source>
</evidence>
<gene>
    <name evidence="1" type="ORF">P8627_12575</name>
</gene>
<evidence type="ECO:0000313" key="1">
    <source>
        <dbReference type="EMBL" id="WGH77863.1"/>
    </source>
</evidence>
<reference evidence="1 2" key="1">
    <citation type="submission" date="2023-04" db="EMBL/GenBank/DDBJ databases">
        <title>Jannaschia ovalis sp. nov., a marine bacterium isolated from sea tidal flat.</title>
        <authorList>
            <person name="Kwon D.Y."/>
            <person name="Kim J.-J."/>
        </authorList>
    </citation>
    <scope>NUCLEOTIDE SEQUENCE [LARGE SCALE GENOMIC DNA]</scope>
    <source>
        <strain evidence="1 2">GRR-S6-38</strain>
    </source>
</reference>
<name>A0ABY8LCE7_9RHOB</name>